<dbReference type="FunFam" id="3.40.50.80:FF:000054">
    <property type="entry name" value="Ferric reduction oxidase 7"/>
    <property type="match status" value="1"/>
</dbReference>
<dbReference type="InterPro" id="IPR013112">
    <property type="entry name" value="FAD-bd_8"/>
</dbReference>
<name>A0A9W7CQH5_9STRA</name>
<feature type="transmembrane region" description="Helical" evidence="6">
    <location>
        <begin position="344"/>
        <end position="363"/>
    </location>
</feature>
<keyword evidence="2 6" id="KW-0812">Transmembrane</keyword>
<dbReference type="OrthoDB" id="62564at2759"/>
<keyword evidence="4" id="KW-0560">Oxidoreductase</keyword>
<evidence type="ECO:0000256" key="3">
    <source>
        <dbReference type="ARBA" id="ARBA00022989"/>
    </source>
</evidence>
<dbReference type="SFLD" id="SFLDG01168">
    <property type="entry name" value="Ferric_reductase_subgroup_(FRE"/>
    <property type="match status" value="1"/>
</dbReference>
<comment type="caution">
    <text evidence="8">The sequence shown here is derived from an EMBL/GenBank/DDBJ whole genome shotgun (WGS) entry which is preliminary data.</text>
</comment>
<dbReference type="Pfam" id="PF08022">
    <property type="entry name" value="FAD_binding_8"/>
    <property type="match status" value="1"/>
</dbReference>
<dbReference type="Gene3D" id="3.40.50.80">
    <property type="entry name" value="Nucleotide-binding domain of ferredoxin-NADP reductase (FNR) module"/>
    <property type="match status" value="2"/>
</dbReference>
<feature type="transmembrane region" description="Helical" evidence="6">
    <location>
        <begin position="198"/>
        <end position="224"/>
    </location>
</feature>
<dbReference type="SUPFAM" id="SSF52343">
    <property type="entry name" value="Ferredoxin reductase-like, C-terminal NADP-linked domain"/>
    <property type="match status" value="1"/>
</dbReference>
<dbReference type="PANTHER" id="PTHR11972">
    <property type="entry name" value="NADPH OXIDASE"/>
    <property type="match status" value="1"/>
</dbReference>
<evidence type="ECO:0000256" key="4">
    <source>
        <dbReference type="ARBA" id="ARBA00023002"/>
    </source>
</evidence>
<evidence type="ECO:0000256" key="2">
    <source>
        <dbReference type="ARBA" id="ARBA00022692"/>
    </source>
</evidence>
<dbReference type="InterPro" id="IPR050369">
    <property type="entry name" value="RBOH/FRE"/>
</dbReference>
<keyword evidence="9" id="KW-1185">Reference proteome</keyword>
<evidence type="ECO:0000313" key="8">
    <source>
        <dbReference type="EMBL" id="GMF38831.1"/>
    </source>
</evidence>
<dbReference type="EMBL" id="BSXT01001120">
    <property type="protein sequence ID" value="GMF38831.1"/>
    <property type="molecule type" value="Genomic_DNA"/>
</dbReference>
<protein>
    <submittedName>
        <fullName evidence="8">Unnamed protein product</fullName>
    </submittedName>
</protein>
<dbReference type="GO" id="GO:0005886">
    <property type="term" value="C:plasma membrane"/>
    <property type="evidence" value="ECO:0007669"/>
    <property type="project" value="TreeGrafter"/>
</dbReference>
<sequence>MHRLKCSTLRSTAPTTKFRETRLYRLISQLSLKLPTPTPFIALLTMVPSSAVTSPDPDGSFTNIKTVADRDQDNGNATHKVRTSPWAENLALLGNIAQVIILSSIVLYLYGQLFLFSDSYTKVSVTIGFWYGVPAVKPKGASVGHSEMVRPTFFFFFCFIPVAVSILLVEFLRHFNVRRITSRHVLNFTRFLRLKPRVLGRVIPISIGEFFFLAFLVGGNIYVFQYYYRARVARMKLKTPVLDFVAYLEIVALTFGFVCIYNMAFLFLPATRNCVWMEFLNISYANGIKYHRWLGVITVLAALLHCTGFYWAWIKEGTWVEEALPCFRDCAVGDDGKDRWMNTFGTIALLCFLTITATSLPWVRRTMYNTFYSVHHLFILATVFVVLHWNNTLAWLFPSVMLYTFCRALSSSNGCTPVVVREFTTLSHDVVKIVVARSTTMPGGYKVGQFVYLNVPAISKLQWHAFTISSSPRTSPDTMTILLKALGDWTAELASYSDDCKAKGVLPIVYVDGFYGASLELYDEYPTVCLIGGGIGVTPLIAILEDIVFKVRQGMPLRQKIFFIFTFREISLLEEIHPLLMQIRELDPQEKHFNLHFSLTRLPNSDQLALPIDHNRLKGAPHASTTQDDTTMTGKNPQPFAQPLARYCTSKAAVYTLSFFLTLVIWIAVQYGTKVQVHDKNLWPLQNFVEIVLVILVVTLIVYACAFAEAKMSKGTNDAFGQGVTPGGIQPYASDVHTFRDLISEYQVNIGNRPSMDDIMRKVHDTHKELLADDSEATYGGNSTVGVFVSGPAALKRSTENAISTIGIREFDVHEEEFDL</sequence>
<keyword evidence="3 6" id="KW-1133">Transmembrane helix</keyword>
<evidence type="ECO:0000256" key="1">
    <source>
        <dbReference type="ARBA" id="ARBA00004141"/>
    </source>
</evidence>
<feature type="transmembrane region" description="Helical" evidence="6">
    <location>
        <begin position="244"/>
        <end position="268"/>
    </location>
</feature>
<dbReference type="CDD" id="cd06186">
    <property type="entry name" value="NOX_Duox_like_FAD_NADP"/>
    <property type="match status" value="1"/>
</dbReference>
<dbReference type="InterPro" id="IPR013130">
    <property type="entry name" value="Fe3_Rdtase_TM_dom"/>
</dbReference>
<dbReference type="Pfam" id="PF01794">
    <property type="entry name" value="Ferric_reduct"/>
    <property type="match status" value="1"/>
</dbReference>
<feature type="transmembrane region" description="Helical" evidence="6">
    <location>
        <begin position="293"/>
        <end position="314"/>
    </location>
</feature>
<dbReference type="AlphaFoldDB" id="A0A9W7CQH5"/>
<feature type="transmembrane region" description="Helical" evidence="6">
    <location>
        <begin position="153"/>
        <end position="172"/>
    </location>
</feature>
<feature type="transmembrane region" description="Helical" evidence="6">
    <location>
        <begin position="652"/>
        <end position="671"/>
    </location>
</feature>
<evidence type="ECO:0000259" key="7">
    <source>
        <dbReference type="PROSITE" id="PS51384"/>
    </source>
</evidence>
<evidence type="ECO:0000256" key="5">
    <source>
        <dbReference type="ARBA" id="ARBA00023136"/>
    </source>
</evidence>
<dbReference type="Pfam" id="PF08030">
    <property type="entry name" value="NAD_binding_6"/>
    <property type="match status" value="1"/>
</dbReference>
<dbReference type="InterPro" id="IPR013121">
    <property type="entry name" value="Fe_red_NAD-bd_6"/>
</dbReference>
<feature type="transmembrane region" description="Helical" evidence="6">
    <location>
        <begin position="90"/>
        <end position="110"/>
    </location>
</feature>
<proteinExistence type="predicted"/>
<feature type="transmembrane region" description="Helical" evidence="6">
    <location>
        <begin position="691"/>
        <end position="708"/>
    </location>
</feature>
<feature type="transmembrane region" description="Helical" evidence="6">
    <location>
        <begin position="370"/>
        <end position="389"/>
    </location>
</feature>
<gene>
    <name evidence="8" type="ORF">Pfra01_001132500</name>
</gene>
<organism evidence="8 9">
    <name type="scientific">Phytophthora fragariaefolia</name>
    <dbReference type="NCBI Taxonomy" id="1490495"/>
    <lineage>
        <taxon>Eukaryota</taxon>
        <taxon>Sar</taxon>
        <taxon>Stramenopiles</taxon>
        <taxon>Oomycota</taxon>
        <taxon>Peronosporomycetes</taxon>
        <taxon>Peronosporales</taxon>
        <taxon>Peronosporaceae</taxon>
        <taxon>Phytophthora</taxon>
    </lineage>
</organism>
<dbReference type="InterPro" id="IPR039261">
    <property type="entry name" value="FNR_nucleotide-bd"/>
</dbReference>
<comment type="subcellular location">
    <subcellularLocation>
        <location evidence="1">Membrane</location>
        <topology evidence="1">Multi-pass membrane protein</topology>
    </subcellularLocation>
</comment>
<feature type="domain" description="FAD-binding FR-type" evidence="7">
    <location>
        <begin position="413"/>
        <end position="521"/>
    </location>
</feature>
<dbReference type="SFLD" id="SFLDS00052">
    <property type="entry name" value="Ferric_Reductase_Domain"/>
    <property type="match status" value="1"/>
</dbReference>
<dbReference type="Proteomes" id="UP001165121">
    <property type="component" value="Unassembled WGS sequence"/>
</dbReference>
<dbReference type="Gene3D" id="2.40.30.10">
    <property type="entry name" value="Translation factors"/>
    <property type="match status" value="1"/>
</dbReference>
<evidence type="ECO:0000313" key="9">
    <source>
        <dbReference type="Proteomes" id="UP001165121"/>
    </source>
</evidence>
<accession>A0A9W7CQH5</accession>
<evidence type="ECO:0000256" key="6">
    <source>
        <dbReference type="SAM" id="Phobius"/>
    </source>
</evidence>
<keyword evidence="5 6" id="KW-0472">Membrane</keyword>
<dbReference type="InterPro" id="IPR017927">
    <property type="entry name" value="FAD-bd_FR_type"/>
</dbReference>
<reference evidence="8" key="1">
    <citation type="submission" date="2023-04" db="EMBL/GenBank/DDBJ databases">
        <title>Phytophthora fragariaefolia NBRC 109709.</title>
        <authorList>
            <person name="Ichikawa N."/>
            <person name="Sato H."/>
            <person name="Tonouchi N."/>
        </authorList>
    </citation>
    <scope>NUCLEOTIDE SEQUENCE</scope>
    <source>
        <strain evidence="8">NBRC 109709</strain>
    </source>
</reference>
<dbReference type="PANTHER" id="PTHR11972:SF193">
    <property type="entry name" value="FAD-BINDING FR-TYPE DOMAIN-CONTAINING PROTEIN"/>
    <property type="match status" value="1"/>
</dbReference>
<dbReference type="SUPFAM" id="SSF63380">
    <property type="entry name" value="Riboflavin synthase domain-like"/>
    <property type="match status" value="1"/>
</dbReference>
<dbReference type="InterPro" id="IPR017938">
    <property type="entry name" value="Riboflavin_synthase-like_b-brl"/>
</dbReference>
<dbReference type="GO" id="GO:0016491">
    <property type="term" value="F:oxidoreductase activity"/>
    <property type="evidence" value="ECO:0007669"/>
    <property type="project" value="UniProtKB-KW"/>
</dbReference>
<dbReference type="PROSITE" id="PS51384">
    <property type="entry name" value="FAD_FR"/>
    <property type="match status" value="1"/>
</dbReference>
<feature type="transmembrane region" description="Helical" evidence="6">
    <location>
        <begin position="525"/>
        <end position="549"/>
    </location>
</feature>